<feature type="domain" description="Kazal-like" evidence="2">
    <location>
        <begin position="85"/>
        <end position="132"/>
    </location>
</feature>
<dbReference type="Proteomes" id="UP001642540">
    <property type="component" value="Unassembled WGS sequence"/>
</dbReference>
<dbReference type="InterPro" id="IPR002350">
    <property type="entry name" value="Kazal_dom"/>
</dbReference>
<accession>A0ABP1QGR3</accession>
<keyword evidence="1" id="KW-0732">Signal</keyword>
<keyword evidence="4" id="KW-1185">Reference proteome</keyword>
<dbReference type="SUPFAM" id="SSF100895">
    <property type="entry name" value="Kazal-type serine protease inhibitors"/>
    <property type="match status" value="2"/>
</dbReference>
<name>A0ABP1QGR3_9HEXA</name>
<dbReference type="PANTHER" id="PTHR21131:SF0">
    <property type="entry name" value="GEO10195P1-RELATED"/>
    <property type="match status" value="1"/>
</dbReference>
<dbReference type="PANTHER" id="PTHR21131">
    <property type="entry name" value="SERINE-TYPE ENDOPEPTIDASE INHIBITOR"/>
    <property type="match status" value="1"/>
</dbReference>
<dbReference type="Pfam" id="PF00050">
    <property type="entry name" value="Kazal_1"/>
    <property type="match status" value="2"/>
</dbReference>
<proteinExistence type="predicted"/>
<reference evidence="3 4" key="1">
    <citation type="submission" date="2024-08" db="EMBL/GenBank/DDBJ databases">
        <authorList>
            <person name="Cucini C."/>
            <person name="Frati F."/>
        </authorList>
    </citation>
    <scope>NUCLEOTIDE SEQUENCE [LARGE SCALE GENOMIC DNA]</scope>
</reference>
<evidence type="ECO:0000259" key="2">
    <source>
        <dbReference type="PROSITE" id="PS51465"/>
    </source>
</evidence>
<dbReference type="PROSITE" id="PS00282">
    <property type="entry name" value="KAZAL_1"/>
    <property type="match status" value="1"/>
</dbReference>
<sequence>MHLSNVILVLVVVSVTGNQAYSSDSDNNLDNSCVCTYDYRPVCGSDGETYSNPCALGCEQQINSGLHQTCEGECPCELPVDTSVDPQQTACICPKIYFPVCGSDGRTYGNRCMFECARRTNPDITLVRRGEC</sequence>
<feature type="signal peptide" evidence="1">
    <location>
        <begin position="1"/>
        <end position="20"/>
    </location>
</feature>
<comment type="caution">
    <text evidence="3">The sequence shown here is derived from an EMBL/GenBank/DDBJ whole genome shotgun (WGS) entry which is preliminary data.</text>
</comment>
<feature type="domain" description="Kazal-like" evidence="2">
    <location>
        <begin position="27"/>
        <end position="75"/>
    </location>
</feature>
<dbReference type="InterPro" id="IPR053265">
    <property type="entry name" value="Serpin"/>
</dbReference>
<feature type="chain" id="PRO_5046574350" description="Kazal-like domain-containing protein" evidence="1">
    <location>
        <begin position="21"/>
        <end position="132"/>
    </location>
</feature>
<evidence type="ECO:0000313" key="4">
    <source>
        <dbReference type="Proteomes" id="UP001642540"/>
    </source>
</evidence>
<dbReference type="SMART" id="SM00280">
    <property type="entry name" value="KAZAL"/>
    <property type="match status" value="2"/>
</dbReference>
<protein>
    <recommendedName>
        <fullName evidence="2">Kazal-like domain-containing protein</fullName>
    </recommendedName>
</protein>
<dbReference type="EMBL" id="CAXLJM020000033">
    <property type="protein sequence ID" value="CAL8102329.1"/>
    <property type="molecule type" value="Genomic_DNA"/>
</dbReference>
<dbReference type="Gene3D" id="3.30.60.30">
    <property type="match status" value="2"/>
</dbReference>
<gene>
    <name evidence="3" type="ORF">ODALV1_LOCUS11116</name>
</gene>
<organism evidence="3 4">
    <name type="scientific">Orchesella dallaii</name>
    <dbReference type="NCBI Taxonomy" id="48710"/>
    <lineage>
        <taxon>Eukaryota</taxon>
        <taxon>Metazoa</taxon>
        <taxon>Ecdysozoa</taxon>
        <taxon>Arthropoda</taxon>
        <taxon>Hexapoda</taxon>
        <taxon>Collembola</taxon>
        <taxon>Entomobryomorpha</taxon>
        <taxon>Entomobryoidea</taxon>
        <taxon>Orchesellidae</taxon>
        <taxon>Orchesellinae</taxon>
        <taxon>Orchesella</taxon>
    </lineage>
</organism>
<evidence type="ECO:0000256" key="1">
    <source>
        <dbReference type="SAM" id="SignalP"/>
    </source>
</evidence>
<dbReference type="PROSITE" id="PS51465">
    <property type="entry name" value="KAZAL_2"/>
    <property type="match status" value="2"/>
</dbReference>
<evidence type="ECO:0000313" key="3">
    <source>
        <dbReference type="EMBL" id="CAL8102329.1"/>
    </source>
</evidence>
<dbReference type="InterPro" id="IPR036058">
    <property type="entry name" value="Kazal_dom_sf"/>
</dbReference>
<dbReference type="CDD" id="cd00104">
    <property type="entry name" value="KAZAL_FS"/>
    <property type="match status" value="1"/>
</dbReference>